<gene>
    <name evidence="6" type="ORF">GJ697_15145</name>
</gene>
<keyword evidence="4" id="KW-0804">Transcription</keyword>
<evidence type="ECO:0000256" key="1">
    <source>
        <dbReference type="ARBA" id="ARBA00009437"/>
    </source>
</evidence>
<reference evidence="6 7" key="1">
    <citation type="submission" date="2019-11" db="EMBL/GenBank/DDBJ databases">
        <title>Novel species isolated from a subtropical stream in China.</title>
        <authorList>
            <person name="Lu H."/>
        </authorList>
    </citation>
    <scope>NUCLEOTIDE SEQUENCE [LARGE SCALE GENOMIC DNA]</scope>
    <source>
        <strain evidence="6 7">FT25W</strain>
    </source>
</reference>
<dbReference type="GO" id="GO:0003677">
    <property type="term" value="F:DNA binding"/>
    <property type="evidence" value="ECO:0007669"/>
    <property type="project" value="UniProtKB-KW"/>
</dbReference>
<keyword evidence="7" id="KW-1185">Reference proteome</keyword>
<dbReference type="AlphaFoldDB" id="A0A6L5QHG6"/>
<dbReference type="InterPro" id="IPR050950">
    <property type="entry name" value="HTH-type_LysR_regulators"/>
</dbReference>
<dbReference type="EMBL" id="WKJM01000012">
    <property type="protein sequence ID" value="MRX09177.1"/>
    <property type="molecule type" value="Genomic_DNA"/>
</dbReference>
<name>A0A6L5QHG6_9BURK</name>
<dbReference type="Pfam" id="PF00126">
    <property type="entry name" value="HTH_1"/>
    <property type="match status" value="1"/>
</dbReference>
<dbReference type="Gene3D" id="1.10.10.10">
    <property type="entry name" value="Winged helix-like DNA-binding domain superfamily/Winged helix DNA-binding domain"/>
    <property type="match status" value="1"/>
</dbReference>
<protein>
    <submittedName>
        <fullName evidence="6">LysR family transcriptional regulator</fullName>
    </submittedName>
</protein>
<dbReference type="SUPFAM" id="SSF53850">
    <property type="entry name" value="Periplasmic binding protein-like II"/>
    <property type="match status" value="1"/>
</dbReference>
<proteinExistence type="inferred from homology"/>
<evidence type="ECO:0000259" key="5">
    <source>
        <dbReference type="PROSITE" id="PS50931"/>
    </source>
</evidence>
<dbReference type="Pfam" id="PF03466">
    <property type="entry name" value="LysR_substrate"/>
    <property type="match status" value="1"/>
</dbReference>
<dbReference type="FunFam" id="1.10.10.10:FF:000001">
    <property type="entry name" value="LysR family transcriptional regulator"/>
    <property type="match status" value="1"/>
</dbReference>
<evidence type="ECO:0000313" key="7">
    <source>
        <dbReference type="Proteomes" id="UP000481037"/>
    </source>
</evidence>
<dbReference type="PANTHER" id="PTHR30419">
    <property type="entry name" value="HTH-TYPE TRANSCRIPTIONAL REGULATOR YBHD"/>
    <property type="match status" value="1"/>
</dbReference>
<dbReference type="RefSeq" id="WP_154365600.1">
    <property type="nucleotide sequence ID" value="NZ_WKJM01000012.1"/>
</dbReference>
<feature type="domain" description="HTH lysR-type" evidence="5">
    <location>
        <begin position="1"/>
        <end position="58"/>
    </location>
</feature>
<evidence type="ECO:0000256" key="2">
    <source>
        <dbReference type="ARBA" id="ARBA00023015"/>
    </source>
</evidence>
<dbReference type="InterPro" id="IPR005119">
    <property type="entry name" value="LysR_subst-bd"/>
</dbReference>
<accession>A0A6L5QHG6</accession>
<comment type="caution">
    <text evidence="6">The sequence shown here is derived from an EMBL/GenBank/DDBJ whole genome shotgun (WGS) entry which is preliminary data.</text>
</comment>
<keyword evidence="2" id="KW-0805">Transcription regulation</keyword>
<dbReference type="Proteomes" id="UP000481037">
    <property type="component" value="Unassembled WGS sequence"/>
</dbReference>
<dbReference type="PRINTS" id="PR00039">
    <property type="entry name" value="HTHLYSR"/>
</dbReference>
<dbReference type="InterPro" id="IPR000847">
    <property type="entry name" value="LysR_HTH_N"/>
</dbReference>
<dbReference type="GO" id="GO:0005829">
    <property type="term" value="C:cytosol"/>
    <property type="evidence" value="ECO:0007669"/>
    <property type="project" value="TreeGrafter"/>
</dbReference>
<organism evidence="6 7">
    <name type="scientific">Duganella alba</name>
    <dbReference type="NCBI Taxonomy" id="2666081"/>
    <lineage>
        <taxon>Bacteria</taxon>
        <taxon>Pseudomonadati</taxon>
        <taxon>Pseudomonadota</taxon>
        <taxon>Betaproteobacteria</taxon>
        <taxon>Burkholderiales</taxon>
        <taxon>Oxalobacteraceae</taxon>
        <taxon>Telluria group</taxon>
        <taxon>Duganella</taxon>
    </lineage>
</organism>
<dbReference type="InterPro" id="IPR036390">
    <property type="entry name" value="WH_DNA-bd_sf"/>
</dbReference>
<dbReference type="PANTHER" id="PTHR30419:SF8">
    <property type="entry name" value="NITROGEN ASSIMILATION TRANSCRIPTIONAL ACTIVATOR-RELATED"/>
    <property type="match status" value="1"/>
</dbReference>
<evidence type="ECO:0000256" key="3">
    <source>
        <dbReference type="ARBA" id="ARBA00023125"/>
    </source>
</evidence>
<dbReference type="Gene3D" id="3.40.190.290">
    <property type="match status" value="1"/>
</dbReference>
<keyword evidence="3" id="KW-0238">DNA-binding</keyword>
<dbReference type="GO" id="GO:0003700">
    <property type="term" value="F:DNA-binding transcription factor activity"/>
    <property type="evidence" value="ECO:0007669"/>
    <property type="project" value="InterPro"/>
</dbReference>
<dbReference type="PROSITE" id="PS50931">
    <property type="entry name" value="HTH_LYSR"/>
    <property type="match status" value="1"/>
</dbReference>
<evidence type="ECO:0000313" key="6">
    <source>
        <dbReference type="EMBL" id="MRX09177.1"/>
    </source>
</evidence>
<dbReference type="InterPro" id="IPR036388">
    <property type="entry name" value="WH-like_DNA-bd_sf"/>
</dbReference>
<sequence>MDIRSLRYFITTVQLNSFTQAAESMHVTQSTISKMVRQLEDEVGEALLIRQGRKLVLTDAGRIVFERGQEMLNSMRLLSTELTDTRALQRGRLTVGIPPMINLLFTPVLKAFRERHPDIELSLREDTGQVIERLVATGELELGMTVSPVDPSLDLQSKEVAKFPIWAVAKPDTFRRNASTIKLSNLAAMPLVLLKDEFALTRALRQVFQQHGLEPVIAAQSGQWDWLLSMASAGVGVALLPEPFIHRLNGVEVAAVRVVEPDIHWRLAHIWNGRYLSHAARAWVELCQTMLTGTGHWL</sequence>
<comment type="similarity">
    <text evidence="1">Belongs to the LysR transcriptional regulatory family.</text>
</comment>
<dbReference type="SUPFAM" id="SSF46785">
    <property type="entry name" value="Winged helix' DNA-binding domain"/>
    <property type="match status" value="1"/>
</dbReference>
<evidence type="ECO:0000256" key="4">
    <source>
        <dbReference type="ARBA" id="ARBA00023163"/>
    </source>
</evidence>